<sequence>MKKYKKMLVGFNNKDLNCYASRGDWLYLANKKDTKKGLFRLPNYLYFFVSLNSKRMPSEFGVVKTIEGYITAEDLARLDYENRKIDVSLINEEVLKEYEEFLEKINAKPEHTPIGATWLETILPEKTRKLRVHKKFFTGMSKEEKKSVFEFDIKDISE</sequence>
<evidence type="ECO:0000313" key="2">
    <source>
        <dbReference type="Proteomes" id="UP000036410"/>
    </source>
</evidence>
<protein>
    <submittedName>
        <fullName evidence="1">Uncharacterized protein</fullName>
    </submittedName>
</protein>
<dbReference type="GeneID" id="48012381"/>
<proteinExistence type="predicted"/>
<dbReference type="RefSeq" id="WP_033578660.1">
    <property type="nucleotide sequence ID" value="NZ_CP010586.1"/>
</dbReference>
<gene>
    <name evidence="1" type="ORF">AS52_01815</name>
</gene>
<organism evidence="1 2">
    <name type="scientific">Priestia megaterium Q3</name>
    <dbReference type="NCBI Taxonomy" id="1452722"/>
    <lineage>
        <taxon>Bacteria</taxon>
        <taxon>Bacillati</taxon>
        <taxon>Bacillota</taxon>
        <taxon>Bacilli</taxon>
        <taxon>Bacillales</taxon>
        <taxon>Bacillaceae</taxon>
        <taxon>Priestia</taxon>
    </lineage>
</organism>
<dbReference type="EMBL" id="CP010586">
    <property type="protein sequence ID" value="AKP76780.1"/>
    <property type="molecule type" value="Genomic_DNA"/>
</dbReference>
<dbReference type="Proteomes" id="UP000036410">
    <property type="component" value="Chromosome"/>
</dbReference>
<reference evidence="1 2" key="1">
    <citation type="submission" date="2015-01" db="EMBL/GenBank/DDBJ databases">
        <title>Genome sequence of bacillus megaterium Q3.</title>
        <authorList>
            <person name="Wang Y."/>
            <person name="Luo K."/>
            <person name="Bai L."/>
            <person name="Luo F."/>
        </authorList>
    </citation>
    <scope>NUCLEOTIDE SEQUENCE [LARGE SCALE GENOMIC DNA]</scope>
    <source>
        <strain evidence="1 2">Q3</strain>
    </source>
</reference>
<dbReference type="AlphaFoldDB" id="A0A806TFA6"/>
<name>A0A806TFA6_PRIMG</name>
<evidence type="ECO:0000313" key="1">
    <source>
        <dbReference type="EMBL" id="AKP76780.1"/>
    </source>
</evidence>
<accession>A0A806TFA6</accession>